<feature type="domain" description="Tripartite ATP-independent periplasmic transporters DctQ component" evidence="8">
    <location>
        <begin position="34"/>
        <end position="163"/>
    </location>
</feature>
<feature type="transmembrane region" description="Helical" evidence="7">
    <location>
        <begin position="60"/>
        <end position="80"/>
    </location>
</feature>
<dbReference type="AlphaFoldDB" id="A0AAE3NNZ2"/>
<organism evidence="9 10">
    <name type="scientific">Psychromarinibacter sediminicola</name>
    <dbReference type="NCBI Taxonomy" id="3033385"/>
    <lineage>
        <taxon>Bacteria</taxon>
        <taxon>Pseudomonadati</taxon>
        <taxon>Pseudomonadota</taxon>
        <taxon>Alphaproteobacteria</taxon>
        <taxon>Rhodobacterales</taxon>
        <taxon>Paracoccaceae</taxon>
        <taxon>Psychromarinibacter</taxon>
    </lineage>
</organism>
<keyword evidence="10" id="KW-1185">Reference proteome</keyword>
<comment type="function">
    <text evidence="7">Part of the tripartite ATP-independent periplasmic (TRAP) transport system.</text>
</comment>
<dbReference type="Pfam" id="PF04290">
    <property type="entry name" value="DctQ"/>
    <property type="match status" value="1"/>
</dbReference>
<evidence type="ECO:0000259" key="8">
    <source>
        <dbReference type="Pfam" id="PF04290"/>
    </source>
</evidence>
<evidence type="ECO:0000313" key="10">
    <source>
        <dbReference type="Proteomes" id="UP001220964"/>
    </source>
</evidence>
<comment type="caution">
    <text evidence="9">The sequence shown here is derived from an EMBL/GenBank/DDBJ whole genome shotgun (WGS) entry which is preliminary data.</text>
</comment>
<keyword evidence="3" id="KW-1003">Cell membrane</keyword>
<name>A0AAE3NNZ2_9RHOB</name>
<keyword evidence="5 7" id="KW-1133">Transmembrane helix</keyword>
<dbReference type="Proteomes" id="UP001220964">
    <property type="component" value="Unassembled WGS sequence"/>
</dbReference>
<reference evidence="9" key="1">
    <citation type="submission" date="2023-03" db="EMBL/GenBank/DDBJ databases">
        <title>Multiphase analysis and comparison of six strains from genera Psychromarinibacter, Lutimaribacter, and Maritimibacter, including a novel species: Psychromarinibacter sediminicola sp. nov.</title>
        <authorList>
            <person name="Wang Y.-H."/>
            <person name="Ye M.-Q."/>
            <person name="Du Z.-J."/>
        </authorList>
    </citation>
    <scope>NUCLEOTIDE SEQUENCE</scope>
    <source>
        <strain evidence="9">C21-152</strain>
    </source>
</reference>
<comment type="subunit">
    <text evidence="7">The complex comprises the extracytoplasmic solute receptor protein and the two transmembrane proteins.</text>
</comment>
<evidence type="ECO:0000256" key="6">
    <source>
        <dbReference type="ARBA" id="ARBA00023136"/>
    </source>
</evidence>
<gene>
    <name evidence="9" type="ORF">P1J78_01530</name>
</gene>
<keyword evidence="2 7" id="KW-0813">Transport</keyword>
<comment type="subcellular location">
    <subcellularLocation>
        <location evidence="7">Cell inner membrane</location>
        <topology evidence="7">Multi-pass membrane protein</topology>
    </subcellularLocation>
    <subcellularLocation>
        <location evidence="1">Cell membrane</location>
        <topology evidence="1">Multi-pass membrane protein</topology>
    </subcellularLocation>
</comment>
<protein>
    <recommendedName>
        <fullName evidence="7">TRAP transporter small permease protein</fullName>
    </recommendedName>
</protein>
<dbReference type="InterPro" id="IPR055348">
    <property type="entry name" value="DctQ"/>
</dbReference>
<keyword evidence="4 7" id="KW-0812">Transmembrane</keyword>
<dbReference type="EMBL" id="JARGYC010000002">
    <property type="protein sequence ID" value="MDF0599401.1"/>
    <property type="molecule type" value="Genomic_DNA"/>
</dbReference>
<keyword evidence="7" id="KW-0997">Cell inner membrane</keyword>
<evidence type="ECO:0000256" key="2">
    <source>
        <dbReference type="ARBA" id="ARBA00022448"/>
    </source>
</evidence>
<evidence type="ECO:0000256" key="7">
    <source>
        <dbReference type="RuleBase" id="RU369079"/>
    </source>
</evidence>
<feature type="transmembrane region" description="Helical" evidence="7">
    <location>
        <begin position="138"/>
        <end position="160"/>
    </location>
</feature>
<evidence type="ECO:0000256" key="1">
    <source>
        <dbReference type="ARBA" id="ARBA00004651"/>
    </source>
</evidence>
<keyword evidence="6 7" id="KW-0472">Membrane</keyword>
<evidence type="ECO:0000256" key="3">
    <source>
        <dbReference type="ARBA" id="ARBA00022475"/>
    </source>
</evidence>
<accession>A0AAE3NNZ2</accession>
<dbReference type="GO" id="GO:0022857">
    <property type="term" value="F:transmembrane transporter activity"/>
    <property type="evidence" value="ECO:0007669"/>
    <property type="project" value="UniProtKB-UniRule"/>
</dbReference>
<comment type="similarity">
    <text evidence="7">Belongs to the TRAP transporter small permease family.</text>
</comment>
<proteinExistence type="inferred from homology"/>
<feature type="transmembrane region" description="Helical" evidence="7">
    <location>
        <begin position="92"/>
        <end position="118"/>
    </location>
</feature>
<evidence type="ECO:0000256" key="4">
    <source>
        <dbReference type="ARBA" id="ARBA00022692"/>
    </source>
</evidence>
<dbReference type="GO" id="GO:0005886">
    <property type="term" value="C:plasma membrane"/>
    <property type="evidence" value="ECO:0007669"/>
    <property type="project" value="UniProtKB-SubCell"/>
</dbReference>
<dbReference type="RefSeq" id="WP_275565543.1">
    <property type="nucleotide sequence ID" value="NZ_JARGYC010000002.1"/>
</dbReference>
<evidence type="ECO:0000313" key="9">
    <source>
        <dbReference type="EMBL" id="MDF0599401.1"/>
    </source>
</evidence>
<evidence type="ECO:0000256" key="5">
    <source>
        <dbReference type="ARBA" id="ARBA00022989"/>
    </source>
</evidence>
<feature type="transmembrane region" description="Helical" evidence="7">
    <location>
        <begin position="21"/>
        <end position="48"/>
    </location>
</feature>
<sequence length="169" mass="18222">MSDAVHNGTRLHGLVLRICTAWAILGGVVLLAVVVVNVASVIAAAVFNKGLPGDFELTEVGVAIAAFSFLPYCQIAGLNVTADIFTARASKFWLSLFSMLGAIVALIFGAVLLWRMYYGMLDQRTYDTTTALLQIPLWWGYAGCLLSLALLVVASFASLVDALTDMFRR</sequence>